<proteinExistence type="predicted"/>
<dbReference type="AlphaFoldDB" id="H1HN60"/>
<gene>
    <name evidence="2" type="ORF">HMPREF9944_01604</name>
</gene>
<dbReference type="EMBL" id="AGEK01000028">
    <property type="protein sequence ID" value="EHO69747.1"/>
    <property type="molecule type" value="Genomic_DNA"/>
</dbReference>
<dbReference type="PATRIC" id="fig|999422.3.peg.1683"/>
<dbReference type="OrthoDB" id="1100674at2"/>
<name>H1HN60_9BACT</name>
<dbReference type="Proteomes" id="UP000003167">
    <property type="component" value="Unassembled WGS sequence"/>
</dbReference>
<evidence type="ECO:0000313" key="3">
    <source>
        <dbReference type="Proteomes" id="UP000003167"/>
    </source>
</evidence>
<organism evidence="2 3">
    <name type="scientific">Segatella maculosa OT 289</name>
    <dbReference type="NCBI Taxonomy" id="999422"/>
    <lineage>
        <taxon>Bacteria</taxon>
        <taxon>Pseudomonadati</taxon>
        <taxon>Bacteroidota</taxon>
        <taxon>Bacteroidia</taxon>
        <taxon>Bacteroidales</taxon>
        <taxon>Prevotellaceae</taxon>
        <taxon>Segatella</taxon>
    </lineage>
</organism>
<protein>
    <recommendedName>
        <fullName evidence="4">Lipocalin-like domain-containing protein</fullName>
    </recommendedName>
</protein>
<feature type="chain" id="PRO_5003550183" description="Lipocalin-like domain-containing protein" evidence="1">
    <location>
        <begin position="22"/>
        <end position="127"/>
    </location>
</feature>
<dbReference type="STRING" id="999422.HMPREF9944_01604"/>
<evidence type="ECO:0000313" key="2">
    <source>
        <dbReference type="EMBL" id="EHO69747.1"/>
    </source>
</evidence>
<dbReference type="RefSeq" id="WP_008565565.1">
    <property type="nucleotide sequence ID" value="NZ_JH594504.1"/>
</dbReference>
<dbReference type="HOGENOM" id="CLU_160527_0_0_10"/>
<keyword evidence="3" id="KW-1185">Reference proteome</keyword>
<accession>H1HN60</accession>
<comment type="caution">
    <text evidence="2">The sequence shown here is derived from an EMBL/GenBank/DDBJ whole genome shotgun (WGS) entry which is preliminary data.</text>
</comment>
<evidence type="ECO:0000256" key="1">
    <source>
        <dbReference type="SAM" id="SignalP"/>
    </source>
</evidence>
<sequence length="127" mass="14220">MKQIRFILAAMLLFVAFTANAQENKEVGSFFVGTWNITVKGTPNGDSNMKVVFKRNAEGKITGATCDDQGKETPFTRLEVKNDKITAYWVAQGYDVYLYLEKVADNKVEGSMMDMFDAVGTKVKEDK</sequence>
<keyword evidence="1" id="KW-0732">Signal</keyword>
<reference evidence="2 3" key="1">
    <citation type="submission" date="2011-12" db="EMBL/GenBank/DDBJ databases">
        <title>The Genome Sequence of Prevotella maculosa OT 289.</title>
        <authorList>
            <consortium name="The Broad Institute Genome Sequencing Platform"/>
            <person name="Earl A."/>
            <person name="Ward D."/>
            <person name="Feldgarden M."/>
            <person name="Gevers D."/>
            <person name="Izard J."/>
            <person name="Blanton J.M."/>
            <person name="Mathney J."/>
            <person name="Tanner A.C."/>
            <person name="Dewhirst F.E."/>
            <person name="Young S.K."/>
            <person name="Zeng Q."/>
            <person name="Gargeya S."/>
            <person name="Fitzgerald M."/>
            <person name="Haas B."/>
            <person name="Abouelleil A."/>
            <person name="Alvarado L."/>
            <person name="Arachchi H.M."/>
            <person name="Berlin A."/>
            <person name="Chapman S.B."/>
            <person name="Gearin G."/>
            <person name="Goldberg J."/>
            <person name="Griggs A."/>
            <person name="Gujja S."/>
            <person name="Hansen M."/>
            <person name="Heiman D."/>
            <person name="Howarth C."/>
            <person name="Larimer J."/>
            <person name="Lui A."/>
            <person name="MacDonald P.J.P."/>
            <person name="McCowen C."/>
            <person name="Montmayeur A."/>
            <person name="Murphy C."/>
            <person name="Neiman D."/>
            <person name="Pearson M."/>
            <person name="Priest M."/>
            <person name="Roberts A."/>
            <person name="Saif S."/>
            <person name="Shea T."/>
            <person name="Sisk P."/>
            <person name="Stolte C."/>
            <person name="Sykes S."/>
            <person name="Wortman J."/>
            <person name="Nusbaum C."/>
            <person name="Birren B."/>
        </authorList>
    </citation>
    <scope>NUCLEOTIDE SEQUENCE [LARGE SCALE GENOMIC DNA]</scope>
    <source>
        <strain evidence="2 3">OT 289</strain>
    </source>
</reference>
<feature type="signal peptide" evidence="1">
    <location>
        <begin position="1"/>
        <end position="21"/>
    </location>
</feature>
<evidence type="ECO:0008006" key="4">
    <source>
        <dbReference type="Google" id="ProtNLM"/>
    </source>
</evidence>